<proteinExistence type="predicted"/>
<dbReference type="EMBL" id="SWJZ01000030">
    <property type="protein sequence ID" value="TKD21421.1"/>
    <property type="molecule type" value="Genomic_DNA"/>
</dbReference>
<evidence type="ECO:0000313" key="2">
    <source>
        <dbReference type="EMBL" id="TKD21421.1"/>
    </source>
</evidence>
<evidence type="ECO:0000259" key="1">
    <source>
        <dbReference type="Pfam" id="PF01844"/>
    </source>
</evidence>
<dbReference type="RefSeq" id="WP_136905934.1">
    <property type="nucleotide sequence ID" value="NZ_SWJZ01000030.1"/>
</dbReference>
<dbReference type="GO" id="GO:0008270">
    <property type="term" value="F:zinc ion binding"/>
    <property type="evidence" value="ECO:0007669"/>
    <property type="project" value="InterPro"/>
</dbReference>
<feature type="domain" description="HNH" evidence="1">
    <location>
        <begin position="67"/>
        <end position="114"/>
    </location>
</feature>
<keyword evidence="2" id="KW-0540">Nuclease</keyword>
<accession>A0A4V5PTL0</accession>
<dbReference type="CDD" id="cd00085">
    <property type="entry name" value="HNHc"/>
    <property type="match status" value="1"/>
</dbReference>
<dbReference type="InterPro" id="IPR002711">
    <property type="entry name" value="HNH"/>
</dbReference>
<name>A0A4V5PTL0_RHOCA</name>
<dbReference type="OrthoDB" id="5292295at2"/>
<dbReference type="GO" id="GO:0003676">
    <property type="term" value="F:nucleic acid binding"/>
    <property type="evidence" value="ECO:0007669"/>
    <property type="project" value="InterPro"/>
</dbReference>
<dbReference type="InterPro" id="IPR003615">
    <property type="entry name" value="HNH_nuc"/>
</dbReference>
<keyword evidence="2" id="KW-0255">Endonuclease</keyword>
<dbReference type="Pfam" id="PF01844">
    <property type="entry name" value="HNH"/>
    <property type="match status" value="1"/>
</dbReference>
<evidence type="ECO:0000313" key="3">
    <source>
        <dbReference type="Proteomes" id="UP000310597"/>
    </source>
</evidence>
<dbReference type="Gene3D" id="1.10.30.50">
    <property type="match status" value="1"/>
</dbReference>
<dbReference type="GO" id="GO:0004519">
    <property type="term" value="F:endonuclease activity"/>
    <property type="evidence" value="ECO:0007669"/>
    <property type="project" value="UniProtKB-KW"/>
</dbReference>
<dbReference type="AlphaFoldDB" id="A0A4V5PTL0"/>
<keyword evidence="2" id="KW-0378">Hydrolase</keyword>
<comment type="caution">
    <text evidence="2">The sequence shown here is derived from an EMBL/GenBank/DDBJ whole genome shotgun (WGS) entry which is preliminary data.</text>
</comment>
<organism evidence="2 3">
    <name type="scientific">Rhodobacter capsulatus</name>
    <name type="common">Rhodopseudomonas capsulata</name>
    <dbReference type="NCBI Taxonomy" id="1061"/>
    <lineage>
        <taxon>Bacteria</taxon>
        <taxon>Pseudomonadati</taxon>
        <taxon>Pseudomonadota</taxon>
        <taxon>Alphaproteobacteria</taxon>
        <taxon>Rhodobacterales</taxon>
        <taxon>Rhodobacter group</taxon>
        <taxon>Rhodobacter</taxon>
    </lineage>
</organism>
<reference evidence="2 3" key="1">
    <citation type="submission" date="2019-04" db="EMBL/GenBank/DDBJ databases">
        <title>Draft Whole-Genome sequence of the purple photosynthetic bacterium Rhodobacter capsulatus SP108 with an indigenous class A beta-lactamase.</title>
        <authorList>
            <person name="Robertson S."/>
            <person name="Meyer T.E."/>
            <person name="Kyndt J.A."/>
        </authorList>
    </citation>
    <scope>NUCLEOTIDE SEQUENCE [LARGE SCALE GENOMIC DNA]</scope>
    <source>
        <strain evidence="2 3">SP108</strain>
    </source>
</reference>
<dbReference type="Proteomes" id="UP000310597">
    <property type="component" value="Unassembled WGS sequence"/>
</dbReference>
<gene>
    <name evidence="2" type="ORF">FBT96_08820</name>
</gene>
<sequence length="127" mass="13696">MTSISSTPCPRILPDGSVCGSLERRPRGNCAACHRRAAAAYRKRKAEAPGSHTEAEWLSLAATFTHCPGCNRPWDEVERPNGQRNPFTKGHIIALTEGGSDCIANLRPECARCNYGGAGVGFSARRK</sequence>
<protein>
    <submittedName>
        <fullName evidence="2">HNH endonuclease</fullName>
    </submittedName>
</protein>